<dbReference type="SUPFAM" id="SSF48366">
    <property type="entry name" value="Ras GEF"/>
    <property type="match status" value="1"/>
</dbReference>
<dbReference type="GO" id="GO:0051321">
    <property type="term" value="P:meiotic cell cycle"/>
    <property type="evidence" value="ECO:0007669"/>
    <property type="project" value="TreeGrafter"/>
</dbReference>
<dbReference type="PROSITE" id="PS50212">
    <property type="entry name" value="RASGEF_NTER"/>
    <property type="match status" value="1"/>
</dbReference>
<evidence type="ECO:0000256" key="10">
    <source>
        <dbReference type="ARBA" id="ARBA00022840"/>
    </source>
</evidence>
<keyword evidence="13" id="KW-0472">Membrane</keyword>
<dbReference type="Pfam" id="PF00501">
    <property type="entry name" value="AMP-binding"/>
    <property type="match status" value="1"/>
</dbReference>
<dbReference type="CDD" id="cd14050">
    <property type="entry name" value="PKc_Myt1"/>
    <property type="match status" value="1"/>
</dbReference>
<keyword evidence="3" id="KW-0723">Serine/threonine-protein kinase</keyword>
<comment type="catalytic activity">
    <reaction evidence="16">
        <text>L-threonyl-[protein] + ATP = O-phospho-L-threonyl-[protein] + ADP + H(+)</text>
        <dbReference type="Rhea" id="RHEA:46608"/>
        <dbReference type="Rhea" id="RHEA-COMP:11060"/>
        <dbReference type="Rhea" id="RHEA-COMP:11605"/>
        <dbReference type="ChEBI" id="CHEBI:15378"/>
        <dbReference type="ChEBI" id="CHEBI:30013"/>
        <dbReference type="ChEBI" id="CHEBI:30616"/>
        <dbReference type="ChEBI" id="CHEBI:61977"/>
        <dbReference type="ChEBI" id="CHEBI:456216"/>
        <dbReference type="EC" id="2.7.11.1"/>
    </reaction>
</comment>
<evidence type="ECO:0000256" key="3">
    <source>
        <dbReference type="ARBA" id="ARBA00022527"/>
    </source>
</evidence>
<evidence type="ECO:0000256" key="12">
    <source>
        <dbReference type="ARBA" id="ARBA00023034"/>
    </source>
</evidence>
<keyword evidence="27" id="KW-1185">Reference proteome</keyword>
<dbReference type="PANTHER" id="PTHR11042:SF183">
    <property type="entry name" value="MEMBRANE-ASSOCIATED TYROSINE- AND THREONINE-SPECIFIC CDC2-INHIBITORY KINASE"/>
    <property type="match status" value="1"/>
</dbReference>
<dbReference type="GO" id="GO:0005634">
    <property type="term" value="C:nucleus"/>
    <property type="evidence" value="ECO:0007669"/>
    <property type="project" value="TreeGrafter"/>
</dbReference>
<dbReference type="Pfam" id="PF00617">
    <property type="entry name" value="RasGEF"/>
    <property type="match status" value="1"/>
</dbReference>
<dbReference type="AlphaFoldDB" id="A0A8B6GG09"/>
<dbReference type="InterPro" id="IPR000651">
    <property type="entry name" value="Ras-like_Gua-exchang_fac_N"/>
</dbReference>
<dbReference type="InterPro" id="IPR042099">
    <property type="entry name" value="ANL_N_sf"/>
</dbReference>
<dbReference type="InterPro" id="IPR001895">
    <property type="entry name" value="RASGEF_cat_dom"/>
</dbReference>
<dbReference type="PROSITE" id="PS50011">
    <property type="entry name" value="PROTEIN_KINASE_DOM"/>
    <property type="match status" value="1"/>
</dbReference>
<evidence type="ECO:0000256" key="15">
    <source>
        <dbReference type="ARBA" id="ARBA00037982"/>
    </source>
</evidence>
<organism evidence="26 27">
    <name type="scientific">Mytilus galloprovincialis</name>
    <name type="common">Mediterranean mussel</name>
    <dbReference type="NCBI Taxonomy" id="29158"/>
    <lineage>
        <taxon>Eukaryota</taxon>
        <taxon>Metazoa</taxon>
        <taxon>Spiralia</taxon>
        <taxon>Lophotrochozoa</taxon>
        <taxon>Mollusca</taxon>
        <taxon>Bivalvia</taxon>
        <taxon>Autobranchia</taxon>
        <taxon>Pteriomorphia</taxon>
        <taxon>Mytilida</taxon>
        <taxon>Mytiloidea</taxon>
        <taxon>Mytilidae</taxon>
        <taxon>Mytilinae</taxon>
        <taxon>Mytilus</taxon>
    </lineage>
</organism>
<evidence type="ECO:0000313" key="26">
    <source>
        <dbReference type="EMBL" id="VDI63452.1"/>
    </source>
</evidence>
<dbReference type="FunFam" id="3.30.200.20:FF:000280">
    <property type="entry name" value="membrane-associated tyrosine- and threonine-specific cdc2-inhibitory kinase"/>
    <property type="match status" value="1"/>
</dbReference>
<evidence type="ECO:0000256" key="2">
    <source>
        <dbReference type="ARBA" id="ARBA00012513"/>
    </source>
</evidence>
<dbReference type="GO" id="GO:0004674">
    <property type="term" value="F:protein serine/threonine kinase activity"/>
    <property type="evidence" value="ECO:0007669"/>
    <property type="project" value="UniProtKB-KW"/>
</dbReference>
<dbReference type="EMBL" id="UYJE01008375">
    <property type="protein sequence ID" value="VDI63452.1"/>
    <property type="molecule type" value="Genomic_DNA"/>
</dbReference>
<evidence type="ECO:0000256" key="21">
    <source>
        <dbReference type="PROSITE-ProRule" id="PRU10141"/>
    </source>
</evidence>
<dbReference type="SUPFAM" id="SSF56112">
    <property type="entry name" value="Protein kinase-like (PK-like)"/>
    <property type="match status" value="1"/>
</dbReference>
<keyword evidence="12" id="KW-0333">Golgi apparatus</keyword>
<comment type="catalytic activity">
    <reaction evidence="17">
        <text>L-seryl-[protein] + ATP = O-phospho-L-seryl-[protein] + ADP + H(+)</text>
        <dbReference type="Rhea" id="RHEA:17989"/>
        <dbReference type="Rhea" id="RHEA-COMP:9863"/>
        <dbReference type="Rhea" id="RHEA-COMP:11604"/>
        <dbReference type="ChEBI" id="CHEBI:15378"/>
        <dbReference type="ChEBI" id="CHEBI:29999"/>
        <dbReference type="ChEBI" id="CHEBI:30616"/>
        <dbReference type="ChEBI" id="CHEBI:83421"/>
        <dbReference type="ChEBI" id="CHEBI:456216"/>
        <dbReference type="EC" id="2.7.11.1"/>
    </reaction>
</comment>
<dbReference type="Proteomes" id="UP000596742">
    <property type="component" value="Unassembled WGS sequence"/>
</dbReference>
<dbReference type="InterPro" id="IPR011009">
    <property type="entry name" value="Kinase-like_dom_sf"/>
</dbReference>
<dbReference type="Gene3D" id="3.40.50.12780">
    <property type="entry name" value="N-terminal domain of ligase-like"/>
    <property type="match status" value="1"/>
</dbReference>
<evidence type="ECO:0000256" key="18">
    <source>
        <dbReference type="ARBA" id="ARBA00074601"/>
    </source>
</evidence>
<evidence type="ECO:0000256" key="1">
    <source>
        <dbReference type="ARBA" id="ARBA00004395"/>
    </source>
</evidence>
<keyword evidence="4" id="KW-0597">Phosphoprotein</keyword>
<feature type="binding site" evidence="21">
    <location>
        <position position="729"/>
    </location>
    <ligand>
        <name>ATP</name>
        <dbReference type="ChEBI" id="CHEBI:30616"/>
    </ligand>
</feature>
<dbReference type="SMART" id="SM00220">
    <property type="entry name" value="S_TKc"/>
    <property type="match status" value="1"/>
</dbReference>
<evidence type="ECO:0000256" key="14">
    <source>
        <dbReference type="ARBA" id="ARBA00023306"/>
    </source>
</evidence>
<evidence type="ECO:0000256" key="8">
    <source>
        <dbReference type="ARBA" id="ARBA00022741"/>
    </source>
</evidence>
<dbReference type="GO" id="GO:0046872">
    <property type="term" value="F:metal ion binding"/>
    <property type="evidence" value="ECO:0007669"/>
    <property type="project" value="UniProtKB-KW"/>
</dbReference>
<dbReference type="FunFam" id="1.10.510.10:FF:000315">
    <property type="entry name" value="membrane-associated tyrosine- and threonine-specific cdc2-inhibitory kinase"/>
    <property type="match status" value="1"/>
</dbReference>
<evidence type="ECO:0000256" key="5">
    <source>
        <dbReference type="ARBA" id="ARBA00022658"/>
    </source>
</evidence>
<dbReference type="GO" id="GO:0110031">
    <property type="term" value="P:negative regulation of G2/MI transition of meiotic cell cycle"/>
    <property type="evidence" value="ECO:0007669"/>
    <property type="project" value="TreeGrafter"/>
</dbReference>
<evidence type="ECO:0000256" key="9">
    <source>
        <dbReference type="ARBA" id="ARBA00022777"/>
    </source>
</evidence>
<keyword evidence="10 21" id="KW-0067">ATP-binding</keyword>
<dbReference type="InterPro" id="IPR036964">
    <property type="entry name" value="RASGEF_cat_dom_sf"/>
</dbReference>
<gene>
    <name evidence="26" type="ORF">MGAL_10B087582</name>
</gene>
<feature type="region of interest" description="Disordered" evidence="22">
    <location>
        <begin position="639"/>
        <end position="659"/>
    </location>
</feature>
<evidence type="ECO:0000256" key="22">
    <source>
        <dbReference type="SAM" id="MobiDB-lite"/>
    </source>
</evidence>
<evidence type="ECO:0000256" key="4">
    <source>
        <dbReference type="ARBA" id="ARBA00022553"/>
    </source>
</evidence>
<dbReference type="SMART" id="SM00147">
    <property type="entry name" value="RasGEF"/>
    <property type="match status" value="1"/>
</dbReference>
<sequence length="1069" mass="121952">MSSTHKALLGAAGAAGVGLASWRLFFPYIGDDIRTIRATKRTAGAIMKAMMEDKRIIDQFEAAVAKHPKKTFVIFEDKYYTYEFVDSMANRIANAVQKLNIKQTDTVAMMIYNEPAFVWTFLGLQKLGIAAAFVNFHLKSKPLAHSIAVSEAKALIVGEGDELLASIDEIRDELSSLPIYVFGKCRAELDDRYVSMDDLLLVANPVPICKVFRQSVSPLHPICYIYTSGTTDEHWMQAFLVHIPYSQRQCLNDVPPVKGCYRSVELIQGIWTDLFRSYFVEHIYVNGASVNVIRRSPHNHKLKENLSCRVIRHGVDGVEDQDSCCINKRDQVLMITADILSNYPAMCSDGSGCCQPECTSNLPKSMPAEEVMPVIQSNLDYMEEDKPLIPGVTVRAATADKLVHICIESFSKEGDLIEDTEYPNVMYLMHAWFISSEDLAETFIDLYQNCHETIECTKDVCDHLPSDEECEIQIYKAKICYAVRYWITHFPVHFDLDNRLKTVVKRLGSLLLSEGNTSFKELIDLSKVPSYDWMRNMSVRSSAMRHNRKVSLVFNHLEPLELAEHLTFLEYKAFRRIYFTDFKNYAITASLKDNAKLERSIALFNGLSQWIQCMVLSKTTPQQRADVIVKFVNVAKAKGTPRDSLPPRPPVKSAPPVSRIFPHRPVERAQIVSFRSQHSNGSFLGNSSNNDRNLYFEQEFEIICKIGMGSFGEVYKVKSKEDGKLYAVKRSHERFRGDADRRRKLEEVAKHETLPPHPNCVTFYRAWEERQRLYIQAELCKISFSEYTDQHHEMLEEGIWNFLVDLLMAVKHLHDHNLVHMDIKPENIFISYDNICKLGDFGLVLDVSKGSDLSEAQEGDPKYIAPELMDGKFGKPADVFSLGMATLELAGDLDLPRGEEGWHLLRSGTIPEEFLRDKSFDLKYVIRQMLDPDPRSRPTVDQVLAFPYVRRMWKRRRREYVMKSVINSIKAMFFRLLQFVFMITSVFSFPVKKIRERQVPSSSSHNTSYSSGYPLDHSISDDDCFEDDISIHNNSVGAPLDSSSSSDGFSSEFIVPSRPMPRHAFTTPA</sequence>
<dbReference type="Gene3D" id="1.20.870.10">
    <property type="entry name" value="Son of sevenless (SoS) protein Chain: S domain 1"/>
    <property type="match status" value="1"/>
</dbReference>
<evidence type="ECO:0000256" key="11">
    <source>
        <dbReference type="ARBA" id="ARBA00022842"/>
    </source>
</evidence>
<proteinExistence type="inferred from homology"/>
<keyword evidence="6 26" id="KW-0808">Transferase</keyword>
<evidence type="ECO:0000256" key="7">
    <source>
        <dbReference type="ARBA" id="ARBA00022723"/>
    </source>
</evidence>
<accession>A0A8B6GG09</accession>
<evidence type="ECO:0000256" key="13">
    <source>
        <dbReference type="ARBA" id="ARBA00023136"/>
    </source>
</evidence>
<dbReference type="Pfam" id="PF00069">
    <property type="entry name" value="Pkinase"/>
    <property type="match status" value="1"/>
</dbReference>
<evidence type="ECO:0000256" key="6">
    <source>
        <dbReference type="ARBA" id="ARBA00022679"/>
    </source>
</evidence>
<dbReference type="InterPro" id="IPR008271">
    <property type="entry name" value="Ser/Thr_kinase_AS"/>
</dbReference>
<dbReference type="Gene3D" id="3.30.200.20">
    <property type="entry name" value="Phosphorylase Kinase, domain 1"/>
    <property type="match status" value="1"/>
</dbReference>
<keyword evidence="11" id="KW-0460">Magnesium</keyword>
<dbReference type="InterPro" id="IPR000719">
    <property type="entry name" value="Prot_kinase_dom"/>
</dbReference>
<dbReference type="InterPro" id="IPR000873">
    <property type="entry name" value="AMP-dep_synth/lig_dom"/>
</dbReference>
<dbReference type="CDD" id="cd06224">
    <property type="entry name" value="REM"/>
    <property type="match status" value="1"/>
</dbReference>
<keyword evidence="7" id="KW-0479">Metal-binding</keyword>
<dbReference type="InterPro" id="IPR017441">
    <property type="entry name" value="Protein_kinase_ATP_BS"/>
</dbReference>
<keyword evidence="14" id="KW-0131">Cell cycle</keyword>
<dbReference type="SUPFAM" id="SSF56801">
    <property type="entry name" value="Acetyl-CoA synthetase-like"/>
    <property type="match status" value="1"/>
</dbReference>
<dbReference type="GO" id="GO:0007264">
    <property type="term" value="P:small GTPase-mediated signal transduction"/>
    <property type="evidence" value="ECO:0007669"/>
    <property type="project" value="InterPro"/>
</dbReference>
<dbReference type="Pfam" id="PF00618">
    <property type="entry name" value="RasGEF_N"/>
    <property type="match status" value="1"/>
</dbReference>
<dbReference type="PROSITE" id="PS50009">
    <property type="entry name" value="RASGEF_CAT"/>
    <property type="match status" value="1"/>
</dbReference>
<dbReference type="GO" id="GO:0005085">
    <property type="term" value="F:guanyl-nucleotide exchange factor activity"/>
    <property type="evidence" value="ECO:0007669"/>
    <property type="project" value="UniProtKB-KW"/>
</dbReference>
<evidence type="ECO:0000313" key="27">
    <source>
        <dbReference type="Proteomes" id="UP000596742"/>
    </source>
</evidence>
<evidence type="ECO:0000256" key="19">
    <source>
        <dbReference type="ARBA" id="ARBA00084081"/>
    </source>
</evidence>
<protein>
    <recommendedName>
        <fullName evidence="18">Membrane-associated tyrosine- and threonine-specific cdc2-inhibitory kinase</fullName>
        <ecNumber evidence="2">2.7.11.1</ecNumber>
    </recommendedName>
    <alternativeName>
        <fullName evidence="19">Myt1 kinase</fullName>
    </alternativeName>
</protein>
<comment type="similarity">
    <text evidence="15">Belongs to the protein kinase superfamily. Ser/Thr protein kinase family. GCN2 subfamily.</text>
</comment>
<feature type="compositionally biased region" description="Pro residues" evidence="22">
    <location>
        <begin position="644"/>
        <end position="653"/>
    </location>
</feature>
<dbReference type="GO" id="GO:0000139">
    <property type="term" value="C:Golgi membrane"/>
    <property type="evidence" value="ECO:0007669"/>
    <property type="project" value="UniProtKB-SubCell"/>
</dbReference>
<evidence type="ECO:0000256" key="17">
    <source>
        <dbReference type="ARBA" id="ARBA00048679"/>
    </source>
</evidence>
<evidence type="ECO:0000259" key="24">
    <source>
        <dbReference type="PROSITE" id="PS50011"/>
    </source>
</evidence>
<dbReference type="OrthoDB" id="5337378at2759"/>
<evidence type="ECO:0000259" key="25">
    <source>
        <dbReference type="PROSITE" id="PS50212"/>
    </source>
</evidence>
<evidence type="ECO:0000256" key="20">
    <source>
        <dbReference type="PROSITE-ProRule" id="PRU00168"/>
    </source>
</evidence>
<dbReference type="PROSITE" id="PS00108">
    <property type="entry name" value="PROTEIN_KINASE_ST"/>
    <property type="match status" value="1"/>
</dbReference>
<dbReference type="Gene3D" id="1.10.510.10">
    <property type="entry name" value="Transferase(Phosphotransferase) domain 1"/>
    <property type="match status" value="1"/>
</dbReference>
<dbReference type="GO" id="GO:0005524">
    <property type="term" value="F:ATP binding"/>
    <property type="evidence" value="ECO:0007669"/>
    <property type="project" value="UniProtKB-UniRule"/>
</dbReference>
<dbReference type="InterPro" id="IPR023578">
    <property type="entry name" value="Ras_GEF_dom_sf"/>
</dbReference>
<dbReference type="Gene3D" id="1.10.840.10">
    <property type="entry name" value="Ras guanine-nucleotide exchange factors catalytic domain"/>
    <property type="match status" value="1"/>
</dbReference>
<evidence type="ECO:0000259" key="23">
    <source>
        <dbReference type="PROSITE" id="PS50009"/>
    </source>
</evidence>
<feature type="domain" description="N-terminal Ras-GEF" evidence="25">
    <location>
        <begin position="390"/>
        <end position="530"/>
    </location>
</feature>
<keyword evidence="9 26" id="KW-0418">Kinase</keyword>
<evidence type="ECO:0000256" key="16">
    <source>
        <dbReference type="ARBA" id="ARBA00047899"/>
    </source>
</evidence>
<feature type="domain" description="Ras-GEF" evidence="23">
    <location>
        <begin position="558"/>
        <end position="798"/>
    </location>
</feature>
<dbReference type="EC" id="2.7.11.1" evidence="2"/>
<keyword evidence="5 20" id="KW-0344">Guanine-nucleotide releasing factor</keyword>
<dbReference type="SMART" id="SM00229">
    <property type="entry name" value="RasGEFN"/>
    <property type="match status" value="1"/>
</dbReference>
<keyword evidence="8 21" id="KW-0547">Nucleotide-binding</keyword>
<comment type="subcellular location">
    <subcellularLocation>
        <location evidence="1">Golgi apparatus membrane</location>
        <topology evidence="1">Peripheral membrane protein</topology>
    </subcellularLocation>
</comment>
<name>A0A8B6GG09_MYTGA</name>
<dbReference type="InterPro" id="IPR050339">
    <property type="entry name" value="CC_SR_Kinase"/>
</dbReference>
<reference evidence="26" key="1">
    <citation type="submission" date="2018-11" db="EMBL/GenBank/DDBJ databases">
        <authorList>
            <person name="Alioto T."/>
            <person name="Alioto T."/>
        </authorList>
    </citation>
    <scope>NUCLEOTIDE SEQUENCE</scope>
</reference>
<comment type="caution">
    <text evidence="26">The sequence shown here is derived from an EMBL/GenBank/DDBJ whole genome shotgun (WGS) entry which is preliminary data.</text>
</comment>
<dbReference type="PANTHER" id="PTHR11042">
    <property type="entry name" value="EUKARYOTIC TRANSLATION INITIATION FACTOR 2-ALPHA KINASE EIF2-ALPHA KINASE -RELATED"/>
    <property type="match status" value="1"/>
</dbReference>
<dbReference type="PROSITE" id="PS00107">
    <property type="entry name" value="PROTEIN_KINASE_ATP"/>
    <property type="match status" value="1"/>
</dbReference>
<dbReference type="EMBL" id="UYJE01008375">
    <property type="protein sequence ID" value="VDI63451.1"/>
    <property type="molecule type" value="Genomic_DNA"/>
</dbReference>
<feature type="domain" description="Protein kinase" evidence="24">
    <location>
        <begin position="700"/>
        <end position="949"/>
    </location>
</feature>